<dbReference type="AlphaFoldDB" id="A0A1Y0ES01"/>
<evidence type="ECO:0000313" key="5">
    <source>
        <dbReference type="Proteomes" id="UP000196138"/>
    </source>
</evidence>
<dbReference type="SUPFAM" id="SSF52374">
    <property type="entry name" value="Nucleotidylyl transferase"/>
    <property type="match status" value="1"/>
</dbReference>
<keyword evidence="5" id="KW-1185">Reference proteome</keyword>
<organism evidence="4 5">
    <name type="scientific">Comamonas serinivorans</name>
    <dbReference type="NCBI Taxonomy" id="1082851"/>
    <lineage>
        <taxon>Bacteria</taxon>
        <taxon>Pseudomonadati</taxon>
        <taxon>Pseudomonadota</taxon>
        <taxon>Betaproteobacteria</taxon>
        <taxon>Burkholderiales</taxon>
        <taxon>Comamonadaceae</taxon>
        <taxon>Comamonas</taxon>
    </lineage>
</organism>
<dbReference type="NCBIfam" id="TIGR00125">
    <property type="entry name" value="cyt_tran_rel"/>
    <property type="match status" value="1"/>
</dbReference>
<dbReference type="EMBL" id="CP021455">
    <property type="protein sequence ID" value="ARU06032.1"/>
    <property type="molecule type" value="Genomic_DNA"/>
</dbReference>
<reference evidence="4 5" key="1">
    <citation type="submission" date="2017-05" db="EMBL/GenBank/DDBJ databases">
        <authorList>
            <person name="Song R."/>
            <person name="Chenine A.L."/>
            <person name="Ruprecht R.M."/>
        </authorList>
    </citation>
    <scope>NUCLEOTIDE SEQUENCE [LARGE SCALE GENOMIC DNA]</scope>
    <source>
        <strain evidence="4 5">DSM 26136</strain>
    </source>
</reference>
<dbReference type="InterPro" id="IPR004821">
    <property type="entry name" value="Cyt_trans-like"/>
</dbReference>
<dbReference type="KEGG" id="cser:CCO03_16365"/>
<dbReference type="InterPro" id="IPR000086">
    <property type="entry name" value="NUDIX_hydrolase_dom"/>
</dbReference>
<keyword evidence="1 4" id="KW-0808">Transferase</keyword>
<dbReference type="InterPro" id="IPR014729">
    <property type="entry name" value="Rossmann-like_a/b/a_fold"/>
</dbReference>
<evidence type="ECO:0000259" key="3">
    <source>
        <dbReference type="PROSITE" id="PS51462"/>
    </source>
</evidence>
<dbReference type="RefSeq" id="WP_087282772.1">
    <property type="nucleotide sequence ID" value="NZ_CP021455.1"/>
</dbReference>
<sequence>MNSAAVLIGRFQPVHSGHMALLRHALTLAPRVAVVLGSAFQARSPKNPFTWQERADSMLAALPEADRARVAFVPVRDYYNNARWVRAVQRGVRELLGQDGKDVVLVGHFKDASSDYLDDFPRWRLVSLPRQGRMDATTVRDAWLNAEPAQAAQAARAALAPVADELPPTVLDELVAFAQTPAFAALQQEWRMLRGYKAAWATAPYPPVFVTVDALIRWGADVLLIERGHAPGKGLLALPGGFVEPRDTLWEACLRELAEETSLAVPEAVLQRALEKVQVFDHPDRSQRGRTITHVHAFDLSSRERPQVQAGDDAARTLWVPVRDLVAMEARFFEDHFHILNQFLQLTE</sequence>
<dbReference type="Gene3D" id="3.90.79.10">
    <property type="entry name" value="Nucleoside Triphosphate Pyrophosphohydrolase"/>
    <property type="match status" value="1"/>
</dbReference>
<gene>
    <name evidence="4" type="ORF">CCO03_16365</name>
</gene>
<evidence type="ECO:0000256" key="2">
    <source>
        <dbReference type="ARBA" id="ARBA00022695"/>
    </source>
</evidence>
<protein>
    <submittedName>
        <fullName evidence="4">Cytidyltransferase</fullName>
    </submittedName>
</protein>
<dbReference type="PROSITE" id="PS51462">
    <property type="entry name" value="NUDIX"/>
    <property type="match status" value="1"/>
</dbReference>
<dbReference type="OrthoDB" id="542521at2"/>
<dbReference type="SUPFAM" id="SSF55811">
    <property type="entry name" value="Nudix"/>
    <property type="match status" value="1"/>
</dbReference>
<evidence type="ECO:0000256" key="1">
    <source>
        <dbReference type="ARBA" id="ARBA00022679"/>
    </source>
</evidence>
<dbReference type="Pfam" id="PF00293">
    <property type="entry name" value="NUDIX"/>
    <property type="match status" value="1"/>
</dbReference>
<dbReference type="GO" id="GO:0016779">
    <property type="term" value="F:nucleotidyltransferase activity"/>
    <property type="evidence" value="ECO:0007669"/>
    <property type="project" value="UniProtKB-KW"/>
</dbReference>
<dbReference type="Proteomes" id="UP000196138">
    <property type="component" value="Chromosome"/>
</dbReference>
<accession>A0A1Y0ES01</accession>
<evidence type="ECO:0000313" key="4">
    <source>
        <dbReference type="EMBL" id="ARU06032.1"/>
    </source>
</evidence>
<dbReference type="PANTHER" id="PTHR21342">
    <property type="entry name" value="PHOSPHOPANTETHEINE ADENYLYLTRANSFERASE"/>
    <property type="match status" value="1"/>
</dbReference>
<dbReference type="CDD" id="cd18873">
    <property type="entry name" value="NUDIX_NadM_like"/>
    <property type="match status" value="1"/>
</dbReference>
<proteinExistence type="predicted"/>
<name>A0A1Y0ES01_9BURK</name>
<keyword evidence="2" id="KW-0548">Nucleotidyltransferase</keyword>
<dbReference type="Gene3D" id="3.40.50.620">
    <property type="entry name" value="HUPs"/>
    <property type="match status" value="1"/>
</dbReference>
<dbReference type="Pfam" id="PF01467">
    <property type="entry name" value="CTP_transf_like"/>
    <property type="match status" value="1"/>
</dbReference>
<dbReference type="InterPro" id="IPR015797">
    <property type="entry name" value="NUDIX_hydrolase-like_dom_sf"/>
</dbReference>
<feature type="domain" description="Nudix hydrolase" evidence="3">
    <location>
        <begin position="207"/>
        <end position="343"/>
    </location>
</feature>
<dbReference type="PANTHER" id="PTHR21342:SF0">
    <property type="entry name" value="BIFUNCTIONAL NMN ADENYLYLTRANSFERASE_NUDIX HYDROLASE"/>
    <property type="match status" value="1"/>
</dbReference>